<sequence length="79" mass="8961">MSVHLYANLAPMGWTEIKEDAVVSKDRTDPVTWVKEGGILDSIPLNTIPGKLESFPFVHIEYEGRDYRVSPFQLQVVND</sequence>
<protein>
    <submittedName>
        <fullName evidence="1">Uncharacterized protein</fullName>
    </submittedName>
</protein>
<dbReference type="EMBL" id="MSSM01000014">
    <property type="protein sequence ID" value="RXT25064.1"/>
    <property type="molecule type" value="Genomic_DNA"/>
</dbReference>
<dbReference type="RefSeq" id="WP_003582698.1">
    <property type="nucleotide sequence ID" value="NZ_MSSM01000014.1"/>
</dbReference>
<gene>
    <name evidence="1" type="ORF">BVJ53_06645</name>
</gene>
<organism evidence="1 2">
    <name type="scientific">Lacticaseibacillus chiayiensis</name>
    <dbReference type="NCBI Taxonomy" id="2100821"/>
    <lineage>
        <taxon>Bacteria</taxon>
        <taxon>Bacillati</taxon>
        <taxon>Bacillota</taxon>
        <taxon>Bacilli</taxon>
        <taxon>Lactobacillales</taxon>
        <taxon>Lactobacillaceae</taxon>
        <taxon>Lacticaseibacillus</taxon>
    </lineage>
</organism>
<evidence type="ECO:0000313" key="2">
    <source>
        <dbReference type="Proteomes" id="UP000290475"/>
    </source>
</evidence>
<proteinExistence type="predicted"/>
<dbReference type="AlphaFoldDB" id="A0A4Q1U0T5"/>
<reference evidence="1 2" key="1">
    <citation type="submission" date="2017-01" db="EMBL/GenBank/DDBJ databases">
        <title>Lactobacillus chiayiensis sp. nov., a lactic acid bacterium isolated from compost.</title>
        <authorList>
            <person name="Huang C.-H."/>
        </authorList>
    </citation>
    <scope>NUCLEOTIDE SEQUENCE [LARGE SCALE GENOMIC DNA]</scope>
    <source>
        <strain evidence="2">chh01</strain>
    </source>
</reference>
<dbReference type="Proteomes" id="UP000290475">
    <property type="component" value="Unassembled WGS sequence"/>
</dbReference>
<name>A0A4Q1U0T5_9LACO</name>
<evidence type="ECO:0000313" key="1">
    <source>
        <dbReference type="EMBL" id="RXT25064.1"/>
    </source>
</evidence>
<comment type="caution">
    <text evidence="1">The sequence shown here is derived from an EMBL/GenBank/DDBJ whole genome shotgun (WGS) entry which is preliminary data.</text>
</comment>
<accession>A0A4Q1U0T5</accession>